<dbReference type="EC" id="2.7.11.1" evidence="2"/>
<dbReference type="SMART" id="SM00645">
    <property type="entry name" value="Pept_C1"/>
    <property type="match status" value="1"/>
</dbReference>
<keyword evidence="5 14" id="KW-0812">Transmembrane</keyword>
<dbReference type="FunFam" id="3.30.200.20:FF:000077">
    <property type="entry name" value="Putative Serine/threonine-protein kinase/endoribonuclease IRE1"/>
    <property type="match status" value="1"/>
</dbReference>
<evidence type="ECO:0000256" key="6">
    <source>
        <dbReference type="ARBA" id="ARBA00022729"/>
    </source>
</evidence>
<dbReference type="EMBL" id="KB207015">
    <property type="protein sequence ID" value="ELP86101.1"/>
    <property type="molecule type" value="Genomic_DNA"/>
</dbReference>
<dbReference type="GO" id="GO:1990604">
    <property type="term" value="C:IRE1-TRAF2-ASK1 complex"/>
    <property type="evidence" value="ECO:0007669"/>
    <property type="project" value="TreeGrafter"/>
</dbReference>
<evidence type="ECO:0000256" key="15">
    <source>
        <dbReference type="SAM" id="SignalP"/>
    </source>
</evidence>
<dbReference type="GO" id="GO:0051082">
    <property type="term" value="F:unfolded protein binding"/>
    <property type="evidence" value="ECO:0007669"/>
    <property type="project" value="TreeGrafter"/>
</dbReference>
<dbReference type="GO" id="GO:0006508">
    <property type="term" value="P:proteolysis"/>
    <property type="evidence" value="ECO:0007669"/>
    <property type="project" value="InterPro"/>
</dbReference>
<dbReference type="SUPFAM" id="SSF54001">
    <property type="entry name" value="Cysteine proteinases"/>
    <property type="match status" value="1"/>
</dbReference>
<dbReference type="InterPro" id="IPR008271">
    <property type="entry name" value="Ser/Thr_kinase_AS"/>
</dbReference>
<dbReference type="Gene3D" id="3.30.200.20">
    <property type="entry name" value="Phosphorylase Kinase, domain 1"/>
    <property type="match status" value="1"/>
</dbReference>
<dbReference type="PROSITE" id="PS50011">
    <property type="entry name" value="PROTEIN_KINASE_DOM"/>
    <property type="match status" value="1"/>
</dbReference>
<dbReference type="GeneID" id="14885054"/>
<keyword evidence="3" id="KW-0723">Serine/threonine-protein kinase</keyword>
<dbReference type="GO" id="GO:0036498">
    <property type="term" value="P:IRE1-mediated unfolded protein response"/>
    <property type="evidence" value="ECO:0007669"/>
    <property type="project" value="TreeGrafter"/>
</dbReference>
<feature type="domain" description="KEN" evidence="17">
    <location>
        <begin position="1029"/>
        <end position="1154"/>
    </location>
</feature>
<dbReference type="SMART" id="SM00220">
    <property type="entry name" value="S_TKc"/>
    <property type="match status" value="1"/>
</dbReference>
<dbReference type="KEGG" id="eiv:EIN_327480"/>
<dbReference type="FunFam" id="1.20.1440.180:FF:000004">
    <property type="entry name" value="Protein kinase, putative"/>
    <property type="match status" value="1"/>
</dbReference>
<feature type="domain" description="Protein kinase" evidence="16">
    <location>
        <begin position="775"/>
        <end position="1026"/>
    </location>
</feature>
<comment type="subcellular location">
    <subcellularLocation>
        <location evidence="1">Membrane</location>
        <topology evidence="1">Single-pass type I membrane protein</topology>
    </subcellularLocation>
</comment>
<dbReference type="Pfam" id="PF00069">
    <property type="entry name" value="Pkinase"/>
    <property type="match status" value="1"/>
</dbReference>
<dbReference type="Gene3D" id="3.90.70.10">
    <property type="entry name" value="Cysteine proteinases"/>
    <property type="match status" value="1"/>
</dbReference>
<keyword evidence="10 14" id="KW-1133">Transmembrane helix</keyword>
<dbReference type="PROSITE" id="PS00108">
    <property type="entry name" value="PROTEIN_KINASE_ST"/>
    <property type="match status" value="1"/>
</dbReference>
<sequence>MPLLLVLLLTQALSFTSQEFEQWRVSHHKSYTNKAEYLYRLAVFLDNKRYVTQQNKMTQRVELNIFSDMTNEEYIKTHFGAPIQVSPIETVNDMKEEDVSDSSSSVEPLPVAVDYTPLMQPIGDQKDCACGYAFCTTAVMEVRALTDLGITENLSEQQILNCDPYDNSCHGGHPKNCMHYISEYVGLTSEEKIPYTGIPVNCDLTIDGDVSVYSAKTLLRGEDILQREVAKTGPVAVMIDATQQSFQLLARGVIYEEPNCHKMLLNHCVAIAGYGVTDDGVEYWIGRNSFGTQWGDDGYFRIRRNTGECGLGYDSTEPRICFYIIFNTKECLINDLIELLLNKIEHKFCPLLKTIKYSKKQVKRIVTRYYQVVNDEISHEFDQMMIILILLFTHVISQNYDDLLIYSTLDGSLTARRMIDGALVWQTKSSDTLLSSSFTGSTLYIPSIDTTRTLFVTDKQHAKLRRLKFKVDEIYRSSPTLIENGMIFCTKESSVFSVDAKLGAITHFRSTSGNLPFSRNEFKIKAIDPLSGIELWNMTIGEYKTVGEITQKIDTKHKLVLNPLTLHMQMYEYGEDVWNRKVNSSDIRNAFYYDSENDEISEIEVMFVTLSNDVVVNVFNGCFYAIVPFSNNNYDNVDVIDNTQNVHATRLLIAPPTNTQSSDDNDVLERYNEDDMVCINKYETFPVALPEGGILVVDKGNIIDFDEKSWDNIEQPKDAFPSYPSSIVHDNTVPKLPTKTNPKRYLIFFLLVFIVILIAILFVVIASKNTNVPLEVSTKQLGTGSLGTIVFEGRFNGKQVAVKRLVKEFYSIAQHEIDIFNETEEFPNLVRYYTSYTDRNFIYLALTYCTCTLEEHVNTLQYGKSPLLTDHTILLMKGCARGVYYLHKLGIVHRDLKPQNVLIDTKGDVRITDFGLAKKVGDASFTCSHGGSAGWQAPEAIRGERLTSKVDIFNLGCLFYFIALKRHPFGELIDRPKNVMQGKVETIYPDDSNIHQNEFTMTLALLTRTDPKNRPTAEVVLSLPLFWDCNKKLHFIRCASDKFEVDPSLIITRELDNSGIGIRWNQVIDPMLLESLNKFRKYDFNRTRDLLRAIRNKSHHYFNLPIDEQNLFGEYPDGLYKYFHDRFPTLLVLVYNVVLKFYPDELIFKEFFMYQMN</sequence>
<dbReference type="InterPro" id="IPR038765">
    <property type="entry name" value="Papain-like_cys_pep_sf"/>
</dbReference>
<evidence type="ECO:0000259" key="16">
    <source>
        <dbReference type="PROSITE" id="PS50011"/>
    </source>
</evidence>
<dbReference type="InterPro" id="IPR011009">
    <property type="entry name" value="Kinase-like_dom_sf"/>
</dbReference>
<organism evidence="18 19">
    <name type="scientific">Entamoeba invadens IP1</name>
    <dbReference type="NCBI Taxonomy" id="370355"/>
    <lineage>
        <taxon>Eukaryota</taxon>
        <taxon>Amoebozoa</taxon>
        <taxon>Evosea</taxon>
        <taxon>Archamoebae</taxon>
        <taxon>Mastigamoebida</taxon>
        <taxon>Entamoebidae</taxon>
        <taxon>Entamoeba</taxon>
    </lineage>
</organism>
<feature type="chain" id="PRO_5001980156" description="non-specific serine/threonine protein kinase" evidence="15">
    <location>
        <begin position="19"/>
        <end position="1157"/>
    </location>
</feature>
<dbReference type="InterPro" id="IPR000668">
    <property type="entry name" value="Peptidase_C1A_C"/>
</dbReference>
<keyword evidence="9" id="KW-0067">ATP-binding</keyword>
<evidence type="ECO:0000256" key="4">
    <source>
        <dbReference type="ARBA" id="ARBA00022679"/>
    </source>
</evidence>
<keyword evidence="14" id="KW-0472">Membrane</keyword>
<dbReference type="PROSITE" id="PS51392">
    <property type="entry name" value="KEN"/>
    <property type="match status" value="1"/>
</dbReference>
<evidence type="ECO:0000313" key="19">
    <source>
        <dbReference type="Proteomes" id="UP000014680"/>
    </source>
</evidence>
<dbReference type="VEuPathDB" id="AmoebaDB:EIN_327480"/>
<keyword evidence="11" id="KW-0175">Coiled coil</keyword>
<dbReference type="GO" id="GO:0004674">
    <property type="term" value="F:protein serine/threonine kinase activity"/>
    <property type="evidence" value="ECO:0007669"/>
    <property type="project" value="UniProtKB-KW"/>
</dbReference>
<dbReference type="InterPro" id="IPR000719">
    <property type="entry name" value="Prot_kinase_dom"/>
</dbReference>
<dbReference type="SUPFAM" id="SSF50998">
    <property type="entry name" value="Quinoprotein alcohol dehydrogenase-like"/>
    <property type="match status" value="1"/>
</dbReference>
<feature type="transmembrane region" description="Helical" evidence="14">
    <location>
        <begin position="745"/>
        <end position="765"/>
    </location>
</feature>
<dbReference type="PANTHER" id="PTHR13954">
    <property type="entry name" value="IRE1-RELATED"/>
    <property type="match status" value="1"/>
</dbReference>
<dbReference type="PANTHER" id="PTHR13954:SF6">
    <property type="entry name" value="NON-SPECIFIC SERINE_THREONINE PROTEIN KINASE"/>
    <property type="match status" value="1"/>
</dbReference>
<dbReference type="InterPro" id="IPR039417">
    <property type="entry name" value="Peptidase_C1A_papain-like"/>
</dbReference>
<dbReference type="SMART" id="SM00580">
    <property type="entry name" value="PUG"/>
    <property type="match status" value="1"/>
</dbReference>
<evidence type="ECO:0000256" key="12">
    <source>
        <dbReference type="ARBA" id="ARBA00047899"/>
    </source>
</evidence>
<dbReference type="InterPro" id="IPR011047">
    <property type="entry name" value="Quinoprotein_ADH-like_sf"/>
</dbReference>
<dbReference type="InterPro" id="IPR015943">
    <property type="entry name" value="WD40/YVTN_repeat-like_dom_sf"/>
</dbReference>
<dbReference type="Gene3D" id="1.20.1440.180">
    <property type="entry name" value="KEN domain"/>
    <property type="match status" value="1"/>
</dbReference>
<dbReference type="GO" id="GO:0004521">
    <property type="term" value="F:RNA endonuclease activity"/>
    <property type="evidence" value="ECO:0007669"/>
    <property type="project" value="InterPro"/>
</dbReference>
<evidence type="ECO:0000256" key="5">
    <source>
        <dbReference type="ARBA" id="ARBA00022692"/>
    </source>
</evidence>
<dbReference type="GO" id="GO:0008234">
    <property type="term" value="F:cysteine-type peptidase activity"/>
    <property type="evidence" value="ECO:0007669"/>
    <property type="project" value="InterPro"/>
</dbReference>
<name>A0A0A1U3A9_ENTIV</name>
<feature type="signal peptide" evidence="15">
    <location>
        <begin position="1"/>
        <end position="18"/>
    </location>
</feature>
<dbReference type="Pfam" id="PF00112">
    <property type="entry name" value="Peptidase_C1"/>
    <property type="match status" value="1"/>
</dbReference>
<accession>A0A0A1U3A9</accession>
<dbReference type="OrthoDB" id="63989at2759"/>
<dbReference type="RefSeq" id="XP_004185447.1">
    <property type="nucleotide sequence ID" value="XM_004185399.1"/>
</dbReference>
<evidence type="ECO:0000256" key="13">
    <source>
        <dbReference type="ARBA" id="ARBA00048679"/>
    </source>
</evidence>
<dbReference type="InterPro" id="IPR038357">
    <property type="entry name" value="KEN_sf"/>
</dbReference>
<evidence type="ECO:0000259" key="17">
    <source>
        <dbReference type="PROSITE" id="PS51392"/>
    </source>
</evidence>
<dbReference type="Gene3D" id="2.130.10.10">
    <property type="entry name" value="YVTN repeat-like/Quinoprotein amine dehydrogenase"/>
    <property type="match status" value="1"/>
</dbReference>
<dbReference type="InterPro" id="IPR045133">
    <property type="entry name" value="IRE1/2-like"/>
</dbReference>
<keyword evidence="4" id="KW-0808">Transferase</keyword>
<keyword evidence="8" id="KW-0418">Kinase</keyword>
<comment type="catalytic activity">
    <reaction evidence="13">
        <text>L-seryl-[protein] + ATP = O-phospho-L-seryl-[protein] + ADP + H(+)</text>
        <dbReference type="Rhea" id="RHEA:17989"/>
        <dbReference type="Rhea" id="RHEA-COMP:9863"/>
        <dbReference type="Rhea" id="RHEA-COMP:11604"/>
        <dbReference type="ChEBI" id="CHEBI:15378"/>
        <dbReference type="ChEBI" id="CHEBI:29999"/>
        <dbReference type="ChEBI" id="CHEBI:30616"/>
        <dbReference type="ChEBI" id="CHEBI:83421"/>
        <dbReference type="ChEBI" id="CHEBI:456216"/>
        <dbReference type="EC" id="2.7.11.1"/>
    </reaction>
</comment>
<dbReference type="InterPro" id="IPR010513">
    <property type="entry name" value="KEN_dom"/>
</dbReference>
<evidence type="ECO:0000256" key="1">
    <source>
        <dbReference type="ARBA" id="ARBA00004479"/>
    </source>
</evidence>
<reference evidence="18 19" key="1">
    <citation type="submission" date="2012-10" db="EMBL/GenBank/DDBJ databases">
        <authorList>
            <person name="Zafar N."/>
            <person name="Inman J."/>
            <person name="Hall N."/>
            <person name="Lorenzi H."/>
            <person name="Caler E."/>
        </authorList>
    </citation>
    <scope>NUCLEOTIDE SEQUENCE [LARGE SCALE GENOMIC DNA]</scope>
    <source>
        <strain evidence="18 19">IP1</strain>
    </source>
</reference>
<keyword evidence="19" id="KW-1185">Reference proteome</keyword>
<keyword evidence="6 15" id="KW-0732">Signal</keyword>
<evidence type="ECO:0000256" key="2">
    <source>
        <dbReference type="ARBA" id="ARBA00012513"/>
    </source>
</evidence>
<dbReference type="SMART" id="SM00848">
    <property type="entry name" value="Inhibitor_I29"/>
    <property type="match status" value="1"/>
</dbReference>
<dbReference type="GO" id="GO:0005524">
    <property type="term" value="F:ATP binding"/>
    <property type="evidence" value="ECO:0007669"/>
    <property type="project" value="UniProtKB-KW"/>
</dbReference>
<dbReference type="InterPro" id="IPR013201">
    <property type="entry name" value="Prot_inhib_I29"/>
</dbReference>
<dbReference type="InterPro" id="IPR025660">
    <property type="entry name" value="Pept_his_AS"/>
</dbReference>
<comment type="catalytic activity">
    <reaction evidence="12">
        <text>L-threonyl-[protein] + ATP = O-phospho-L-threonyl-[protein] + ADP + H(+)</text>
        <dbReference type="Rhea" id="RHEA:46608"/>
        <dbReference type="Rhea" id="RHEA-COMP:11060"/>
        <dbReference type="Rhea" id="RHEA-COMP:11605"/>
        <dbReference type="ChEBI" id="CHEBI:15378"/>
        <dbReference type="ChEBI" id="CHEBI:30013"/>
        <dbReference type="ChEBI" id="CHEBI:30616"/>
        <dbReference type="ChEBI" id="CHEBI:61977"/>
        <dbReference type="ChEBI" id="CHEBI:456216"/>
        <dbReference type="EC" id="2.7.11.1"/>
    </reaction>
</comment>
<protein>
    <recommendedName>
        <fullName evidence="2">non-specific serine/threonine protein kinase</fullName>
        <ecNumber evidence="2">2.7.11.1</ecNumber>
    </recommendedName>
</protein>
<dbReference type="CDD" id="cd02248">
    <property type="entry name" value="Peptidase_C1A"/>
    <property type="match status" value="1"/>
</dbReference>
<evidence type="ECO:0000256" key="14">
    <source>
        <dbReference type="SAM" id="Phobius"/>
    </source>
</evidence>
<dbReference type="PROSITE" id="PS00639">
    <property type="entry name" value="THIOL_PROTEASE_HIS"/>
    <property type="match status" value="1"/>
</dbReference>
<dbReference type="Gene3D" id="1.10.510.10">
    <property type="entry name" value="Transferase(Phosphotransferase) domain 1"/>
    <property type="match status" value="1"/>
</dbReference>
<keyword evidence="7" id="KW-0547">Nucleotide-binding</keyword>
<evidence type="ECO:0000256" key="8">
    <source>
        <dbReference type="ARBA" id="ARBA00022777"/>
    </source>
</evidence>
<dbReference type="Pfam" id="PF08246">
    <property type="entry name" value="Inhibitor_I29"/>
    <property type="match status" value="1"/>
</dbReference>
<dbReference type="AlphaFoldDB" id="A0A0A1U3A9"/>
<dbReference type="Pfam" id="PF06479">
    <property type="entry name" value="Ribonuc_2-5A"/>
    <property type="match status" value="1"/>
</dbReference>
<evidence type="ECO:0000313" key="18">
    <source>
        <dbReference type="EMBL" id="ELP86101.1"/>
    </source>
</evidence>
<proteinExistence type="predicted"/>
<evidence type="ECO:0000256" key="9">
    <source>
        <dbReference type="ARBA" id="ARBA00022840"/>
    </source>
</evidence>
<evidence type="ECO:0000256" key="7">
    <source>
        <dbReference type="ARBA" id="ARBA00022741"/>
    </source>
</evidence>
<evidence type="ECO:0000256" key="11">
    <source>
        <dbReference type="ARBA" id="ARBA00023054"/>
    </source>
</evidence>
<dbReference type="SUPFAM" id="SSF56112">
    <property type="entry name" value="Protein kinase-like (PK-like)"/>
    <property type="match status" value="1"/>
</dbReference>
<evidence type="ECO:0000256" key="3">
    <source>
        <dbReference type="ARBA" id="ARBA00022527"/>
    </source>
</evidence>
<gene>
    <name evidence="18" type="ORF">EIN_327480</name>
</gene>
<dbReference type="Proteomes" id="UP000014680">
    <property type="component" value="Unassembled WGS sequence"/>
</dbReference>
<evidence type="ECO:0000256" key="10">
    <source>
        <dbReference type="ARBA" id="ARBA00022989"/>
    </source>
</evidence>
<dbReference type="GO" id="GO:0006397">
    <property type="term" value="P:mRNA processing"/>
    <property type="evidence" value="ECO:0007669"/>
    <property type="project" value="InterPro"/>
</dbReference>